<evidence type="ECO:0000313" key="4">
    <source>
        <dbReference type="Proteomes" id="UP000214666"/>
    </source>
</evidence>
<dbReference type="PROSITE" id="PS50975">
    <property type="entry name" value="ATP_GRASP"/>
    <property type="match status" value="1"/>
</dbReference>
<dbReference type="EMBL" id="CP020028">
    <property type="protein sequence ID" value="ASR45620.1"/>
    <property type="molecule type" value="Genomic_DNA"/>
</dbReference>
<evidence type="ECO:0000259" key="2">
    <source>
        <dbReference type="PROSITE" id="PS50975"/>
    </source>
</evidence>
<protein>
    <submittedName>
        <fullName evidence="3">Carbamoyl-phosphate synthase</fullName>
    </submittedName>
</protein>
<reference evidence="3 4" key="1">
    <citation type="submission" date="2017-03" db="EMBL/GenBank/DDBJ databases">
        <title>Complete genome sequence of Paenibacillus Kribbensis producing bioflocculants.</title>
        <authorList>
            <person name="Lee H.-G."/>
            <person name="Oh H.-M."/>
        </authorList>
    </citation>
    <scope>NUCLEOTIDE SEQUENCE [LARGE SCALE GENOMIC DNA]</scope>
    <source>
        <strain evidence="3 4">AM49</strain>
    </source>
</reference>
<dbReference type="SUPFAM" id="SSF56059">
    <property type="entry name" value="Glutathione synthetase ATP-binding domain-like"/>
    <property type="match status" value="1"/>
</dbReference>
<dbReference type="STRING" id="172713.GCA_001705305_02670"/>
<dbReference type="GO" id="GO:0046872">
    <property type="term" value="F:metal ion binding"/>
    <property type="evidence" value="ECO:0007669"/>
    <property type="project" value="InterPro"/>
</dbReference>
<name>A0A222WH06_9BACL</name>
<dbReference type="Gene3D" id="3.30.1490.20">
    <property type="entry name" value="ATP-grasp fold, A domain"/>
    <property type="match status" value="1"/>
</dbReference>
<dbReference type="KEGG" id="pkb:B4V02_02285"/>
<dbReference type="Gene3D" id="3.30.470.20">
    <property type="entry name" value="ATP-grasp fold, B domain"/>
    <property type="match status" value="1"/>
</dbReference>
<dbReference type="InterPro" id="IPR013815">
    <property type="entry name" value="ATP_grasp_subdomain_1"/>
</dbReference>
<dbReference type="InterPro" id="IPR011761">
    <property type="entry name" value="ATP-grasp"/>
</dbReference>
<sequence length="319" mass="36078">MNVMIMSISQKVPMIKAVRDALHRARPGAKLYGADISASCLGQYVVDVFWLCPSLQDLTVDSLISYCHAQEISVIIPSRDGELLYFAEQRQQLEKAGIRVMISDVDAVELCLDKLRFYEVLVKQGYPVIPTFTELEAIATSSYYNVGQYVVKERFGAGSINAGIGLSPHETKRHAKRMLNPVFQPLIQGMEYSVDVFLTGESKAVGAIVRQRNWVMNGESQITTSVRYPEIEELCQQIAEQFRFRGHVIFQLIVDGDKRQHLIECNCRFGGASTLSLAMGLDSFFWFLKESEGTQIDDLFFHRSAHEKMLVRHAEDLIL</sequence>
<keyword evidence="1" id="KW-0067">ATP-binding</keyword>
<dbReference type="AlphaFoldDB" id="A0A222WH06"/>
<keyword evidence="4" id="KW-1185">Reference proteome</keyword>
<dbReference type="Pfam" id="PF15632">
    <property type="entry name" value="ATPgrasp_Ter"/>
    <property type="match status" value="1"/>
</dbReference>
<evidence type="ECO:0000313" key="3">
    <source>
        <dbReference type="EMBL" id="ASR45620.1"/>
    </source>
</evidence>
<dbReference type="Pfam" id="PF21360">
    <property type="entry name" value="PylC-like_N"/>
    <property type="match status" value="1"/>
</dbReference>
<dbReference type="GO" id="GO:0005524">
    <property type="term" value="F:ATP binding"/>
    <property type="evidence" value="ECO:0007669"/>
    <property type="project" value="UniProtKB-UniRule"/>
</dbReference>
<feature type="domain" description="ATP-grasp" evidence="2">
    <location>
        <begin position="118"/>
        <end position="292"/>
    </location>
</feature>
<gene>
    <name evidence="3" type="ORF">B4V02_02285</name>
</gene>
<dbReference type="Gene3D" id="3.40.50.20">
    <property type="match status" value="1"/>
</dbReference>
<keyword evidence="1" id="KW-0547">Nucleotide-binding</keyword>
<dbReference type="OrthoDB" id="9803907at2"/>
<dbReference type="InterPro" id="IPR048764">
    <property type="entry name" value="PylC_N"/>
</dbReference>
<organism evidence="3 4">
    <name type="scientific">Paenibacillus kribbensis</name>
    <dbReference type="NCBI Taxonomy" id="172713"/>
    <lineage>
        <taxon>Bacteria</taxon>
        <taxon>Bacillati</taxon>
        <taxon>Bacillota</taxon>
        <taxon>Bacilli</taxon>
        <taxon>Bacillales</taxon>
        <taxon>Paenibacillaceae</taxon>
        <taxon>Paenibacillus</taxon>
    </lineage>
</organism>
<proteinExistence type="predicted"/>
<evidence type="ECO:0000256" key="1">
    <source>
        <dbReference type="PROSITE-ProRule" id="PRU00409"/>
    </source>
</evidence>
<accession>A0A222WH06</accession>
<dbReference type="Proteomes" id="UP000214666">
    <property type="component" value="Chromosome"/>
</dbReference>